<dbReference type="SUPFAM" id="SSF55620">
    <property type="entry name" value="Tetrahydrobiopterin biosynthesis enzymes-like"/>
    <property type="match status" value="1"/>
</dbReference>
<gene>
    <name evidence="11" type="ORF">HME7025_01525</name>
</gene>
<comment type="catalytic activity">
    <reaction evidence="7 8">
        <text>7,8-dihydroneopterin 3'-triphosphate + H2O = 6-carboxy-5,6,7,8-tetrahydropterin + triphosphate + acetaldehyde + 2 H(+)</text>
        <dbReference type="Rhea" id="RHEA:27966"/>
        <dbReference type="ChEBI" id="CHEBI:15343"/>
        <dbReference type="ChEBI" id="CHEBI:15377"/>
        <dbReference type="ChEBI" id="CHEBI:15378"/>
        <dbReference type="ChEBI" id="CHEBI:18036"/>
        <dbReference type="ChEBI" id="CHEBI:58462"/>
        <dbReference type="ChEBI" id="CHEBI:61032"/>
        <dbReference type="EC" id="4.1.2.50"/>
    </reaction>
</comment>
<comment type="pathway">
    <text evidence="1 8">Purine metabolism; 7-cyano-7-deazaguanine biosynthesis.</text>
</comment>
<reference evidence="12" key="1">
    <citation type="submission" date="2018-05" db="EMBL/GenBank/DDBJ databases">
        <title>Pseudarcicella sp. HME7025 Genome sequencing and assembly.</title>
        <authorList>
            <person name="Kim H."/>
            <person name="Kang H."/>
            <person name="Joh K."/>
        </authorList>
    </citation>
    <scope>NUCLEOTIDE SEQUENCE [LARGE SCALE GENOMIC DNA]</scope>
    <source>
        <strain evidence="12">HME7025</strain>
    </source>
</reference>
<evidence type="ECO:0000256" key="5">
    <source>
        <dbReference type="ARBA" id="ARBA00022833"/>
    </source>
</evidence>
<evidence type="ECO:0000256" key="9">
    <source>
        <dbReference type="PIRSR" id="PIRSR006113-1"/>
    </source>
</evidence>
<evidence type="ECO:0000256" key="3">
    <source>
        <dbReference type="ARBA" id="ARBA00018141"/>
    </source>
</evidence>
<evidence type="ECO:0000256" key="2">
    <source>
        <dbReference type="ARBA" id="ARBA00008900"/>
    </source>
</evidence>
<evidence type="ECO:0000256" key="1">
    <source>
        <dbReference type="ARBA" id="ARBA00005061"/>
    </source>
</evidence>
<dbReference type="PIRSF" id="PIRSF006113">
    <property type="entry name" value="PTP_synth"/>
    <property type="match status" value="1"/>
</dbReference>
<feature type="active site" description="Charge relay system" evidence="9">
    <location>
        <position position="128"/>
    </location>
</feature>
<dbReference type="EMBL" id="CP029346">
    <property type="protein sequence ID" value="AWL09381.1"/>
    <property type="molecule type" value="Genomic_DNA"/>
</dbReference>
<evidence type="ECO:0000256" key="7">
    <source>
        <dbReference type="ARBA" id="ARBA00048807"/>
    </source>
</evidence>
<accession>A0A2S2DVF6</accession>
<dbReference type="GO" id="GO:0008616">
    <property type="term" value="P:tRNA queuosine(34) biosynthetic process"/>
    <property type="evidence" value="ECO:0007669"/>
    <property type="project" value="UniProtKB-KW"/>
</dbReference>
<comment type="cofactor">
    <cofactor evidence="8 10">
        <name>Zn(2+)</name>
        <dbReference type="ChEBI" id="CHEBI:29105"/>
    </cofactor>
    <text evidence="8 10">Binds 1 zinc ion per subunit.</text>
</comment>
<feature type="binding site" evidence="10">
    <location>
        <position position="43"/>
    </location>
    <ligand>
        <name>Zn(2+)</name>
        <dbReference type="ChEBI" id="CHEBI:29105"/>
    </ligand>
</feature>
<dbReference type="GO" id="GO:0070497">
    <property type="term" value="F:6-carboxytetrahydropterin synthase activity"/>
    <property type="evidence" value="ECO:0007669"/>
    <property type="project" value="UniProtKB-EC"/>
</dbReference>
<dbReference type="EC" id="4.-.-.-" evidence="8"/>
<keyword evidence="12" id="KW-1185">Reference proteome</keyword>
<organism evidence="11 12">
    <name type="scientific">Aquirufa nivalisilvae</name>
    <dbReference type="NCBI Taxonomy" id="2516557"/>
    <lineage>
        <taxon>Bacteria</taxon>
        <taxon>Pseudomonadati</taxon>
        <taxon>Bacteroidota</taxon>
        <taxon>Cytophagia</taxon>
        <taxon>Cytophagales</taxon>
        <taxon>Flectobacillaceae</taxon>
        <taxon>Aquirufa</taxon>
    </lineage>
</organism>
<feature type="active site" description="Charge relay system" evidence="9">
    <location>
        <position position="84"/>
    </location>
</feature>
<protein>
    <recommendedName>
        <fullName evidence="3 8">6-carboxy-5,6,7,8-tetrahydropterin synthase</fullName>
        <ecNumber evidence="8">4.-.-.-</ecNumber>
    </recommendedName>
</protein>
<dbReference type="InterPro" id="IPR038418">
    <property type="entry name" value="6-PTP_synth/QueD_sf"/>
</dbReference>
<evidence type="ECO:0000256" key="4">
    <source>
        <dbReference type="ARBA" id="ARBA00022723"/>
    </source>
</evidence>
<dbReference type="Proteomes" id="UP000245468">
    <property type="component" value="Chromosome"/>
</dbReference>
<dbReference type="KEGG" id="psez:HME7025_01525"/>
<feature type="active site" description="Proton acceptor" evidence="9">
    <location>
        <position position="37"/>
    </location>
</feature>
<keyword evidence="5 8" id="KW-0862">Zinc</keyword>
<evidence type="ECO:0000256" key="6">
    <source>
        <dbReference type="ARBA" id="ARBA00023239"/>
    </source>
</evidence>
<feature type="binding site" evidence="10">
    <location>
        <position position="18"/>
    </location>
    <ligand>
        <name>Zn(2+)</name>
        <dbReference type="ChEBI" id="CHEBI:29105"/>
    </ligand>
</feature>
<dbReference type="PANTHER" id="PTHR12589:SF7">
    <property type="entry name" value="6-PYRUVOYL TETRAHYDROBIOPTERIN SYNTHASE"/>
    <property type="match status" value="1"/>
</dbReference>
<dbReference type="FunFam" id="3.30.479.10:FF:000003">
    <property type="entry name" value="6-pyruvoyl tetrahydrobiopterin synthase"/>
    <property type="match status" value="1"/>
</dbReference>
<dbReference type="UniPathway" id="UPA00391"/>
<dbReference type="Pfam" id="PF01242">
    <property type="entry name" value="PTPS"/>
    <property type="match status" value="1"/>
</dbReference>
<proteinExistence type="inferred from homology"/>
<evidence type="ECO:0000313" key="12">
    <source>
        <dbReference type="Proteomes" id="UP000245468"/>
    </source>
</evidence>
<name>A0A2S2DVF6_9BACT</name>
<dbReference type="GO" id="GO:0046872">
    <property type="term" value="F:metal ion binding"/>
    <property type="evidence" value="ECO:0007669"/>
    <property type="project" value="UniProtKB-KW"/>
</dbReference>
<dbReference type="PANTHER" id="PTHR12589">
    <property type="entry name" value="PYRUVOYL TETRAHYDROBIOPTERIN SYNTHASE"/>
    <property type="match status" value="1"/>
</dbReference>
<keyword evidence="4 8" id="KW-0479">Metal-binding</keyword>
<dbReference type="OrthoDB" id="9804698at2"/>
<comment type="similarity">
    <text evidence="2 8">Belongs to the PTPS family. QueD subfamily.</text>
</comment>
<dbReference type="AlphaFoldDB" id="A0A2S2DVF6"/>
<evidence type="ECO:0000313" key="11">
    <source>
        <dbReference type="EMBL" id="AWL09381.1"/>
    </source>
</evidence>
<sequence>MELPRVSVFRKEHFNAAHRLYNTNWSDEKNQEVFGLCNNPNFHGHNYELIVQITGTINPETGYVIDMKEVSQLVQKEIIQKFDHKNLNLDVPEFANLNPTAENIALVIYQKMRAVLATNFDLKIRLYETERNFVEFPAH</sequence>
<feature type="binding site" evidence="10">
    <location>
        <position position="45"/>
    </location>
    <ligand>
        <name>Zn(2+)</name>
        <dbReference type="ChEBI" id="CHEBI:29105"/>
    </ligand>
</feature>
<evidence type="ECO:0000256" key="8">
    <source>
        <dbReference type="PIRNR" id="PIRNR006113"/>
    </source>
</evidence>
<keyword evidence="6 8" id="KW-0456">Lyase</keyword>
<evidence type="ECO:0000256" key="10">
    <source>
        <dbReference type="PIRSR" id="PIRSR006113-2"/>
    </source>
</evidence>
<dbReference type="InterPro" id="IPR007115">
    <property type="entry name" value="6-PTP_synth/QueD"/>
</dbReference>
<keyword evidence="8" id="KW-0671">Queuosine biosynthesis</keyword>
<dbReference type="Gene3D" id="3.30.479.10">
    <property type="entry name" value="6-pyruvoyl tetrahydropterin synthase/QueD"/>
    <property type="match status" value="1"/>
</dbReference>
<dbReference type="RefSeq" id="WP_109325045.1">
    <property type="nucleotide sequence ID" value="NZ_CP029346.1"/>
</dbReference>